<protein>
    <submittedName>
        <fullName evidence="1">Uncharacterized protein</fullName>
    </submittedName>
</protein>
<comment type="caution">
    <text evidence="1">The sequence shown here is derived from an EMBL/GenBank/DDBJ whole genome shotgun (WGS) entry which is preliminary data.</text>
</comment>
<reference evidence="1 2" key="1">
    <citation type="journal article" date="2022" name="Hortic Res">
        <title>A haplotype resolved chromosomal level avocado genome allows analysis of novel avocado genes.</title>
        <authorList>
            <person name="Nath O."/>
            <person name="Fletcher S.J."/>
            <person name="Hayward A."/>
            <person name="Shaw L.M."/>
            <person name="Masouleh A.K."/>
            <person name="Furtado A."/>
            <person name="Henry R.J."/>
            <person name="Mitter N."/>
        </authorList>
    </citation>
    <scope>NUCLEOTIDE SEQUENCE [LARGE SCALE GENOMIC DNA]</scope>
    <source>
        <strain evidence="2">cv. Hass</strain>
    </source>
</reference>
<accession>A0ACC2M6A6</accession>
<dbReference type="Proteomes" id="UP001234297">
    <property type="component" value="Chromosome 5"/>
</dbReference>
<sequence length="275" mass="29187">MSPFLVLFSFLLFSSATAFNITRILNQYPEFSTFNSLLTQTRLATAINNRRTITVLAVDDGAISAVSGKPEDIAKRIVSVHVVLDYYDMEKFKKISMGKKRSILLTTLFQSSGLARNQQGFINITIPKLNDDGDFDGEIMLGSASPGSGLNSNLLKPVVARPYNISVFQVSSVIIPPGIEDEVIPPPPKKAPSHSPKRAPSPAPESDAPAPSDESDSPVSSPPEPEGPIADGPGADGPAADGPSEPDSHSSSWTVRVTWGTCLGVVMGVLCVLAL</sequence>
<proteinExistence type="predicted"/>
<gene>
    <name evidence="1" type="ORF">MRB53_017828</name>
</gene>
<name>A0ACC2M6A6_PERAE</name>
<keyword evidence="2" id="KW-1185">Reference proteome</keyword>
<organism evidence="1 2">
    <name type="scientific">Persea americana</name>
    <name type="common">Avocado</name>
    <dbReference type="NCBI Taxonomy" id="3435"/>
    <lineage>
        <taxon>Eukaryota</taxon>
        <taxon>Viridiplantae</taxon>
        <taxon>Streptophyta</taxon>
        <taxon>Embryophyta</taxon>
        <taxon>Tracheophyta</taxon>
        <taxon>Spermatophyta</taxon>
        <taxon>Magnoliopsida</taxon>
        <taxon>Magnoliidae</taxon>
        <taxon>Laurales</taxon>
        <taxon>Lauraceae</taxon>
        <taxon>Persea</taxon>
    </lineage>
</organism>
<evidence type="ECO:0000313" key="2">
    <source>
        <dbReference type="Proteomes" id="UP001234297"/>
    </source>
</evidence>
<dbReference type="EMBL" id="CM056813">
    <property type="protein sequence ID" value="KAJ8641134.1"/>
    <property type="molecule type" value="Genomic_DNA"/>
</dbReference>
<evidence type="ECO:0000313" key="1">
    <source>
        <dbReference type="EMBL" id="KAJ8641134.1"/>
    </source>
</evidence>